<dbReference type="GO" id="GO:0005762">
    <property type="term" value="C:mitochondrial large ribosomal subunit"/>
    <property type="evidence" value="ECO:0007669"/>
    <property type="project" value="TreeGrafter"/>
</dbReference>
<evidence type="ECO:0000256" key="1">
    <source>
        <dbReference type="ARBA" id="ARBA00004173"/>
    </source>
</evidence>
<dbReference type="PANTHER" id="PTHR21183">
    <property type="entry name" value="RIBOSOMAL PROTEIN L47, MITOCHONDRIAL-RELATED"/>
    <property type="match status" value="1"/>
</dbReference>
<proteinExistence type="inferred from homology"/>
<dbReference type="InterPro" id="IPR010729">
    <property type="entry name" value="Ribosomal_uL29_mit"/>
</dbReference>
<comment type="subcellular location">
    <subcellularLocation>
        <location evidence="1">Mitochondrion</location>
    </subcellularLocation>
</comment>
<accession>A0A146ZPV2</accession>
<dbReference type="SUPFAM" id="SSF46561">
    <property type="entry name" value="Ribosomal protein L29 (L29p)"/>
    <property type="match status" value="1"/>
</dbReference>
<evidence type="ECO:0000256" key="3">
    <source>
        <dbReference type="ARBA" id="ARBA00022980"/>
    </source>
</evidence>
<dbReference type="AlphaFoldDB" id="A0A146ZPV2"/>
<evidence type="ECO:0000313" key="8">
    <source>
        <dbReference type="Ensembl" id="ENSFHEP00000006406.1"/>
    </source>
</evidence>
<reference evidence="7" key="1">
    <citation type="submission" date="2015-01" db="EMBL/GenBank/DDBJ databases">
        <title>EvidentialGene: Evidence-directed Construction of Complete mRNA Transcriptomes without Genomes.</title>
        <authorList>
            <person name="Gilbert D.G."/>
        </authorList>
    </citation>
    <scope>NUCLEOTIDE SEQUENCE</scope>
</reference>
<dbReference type="Gene3D" id="6.10.330.20">
    <property type="match status" value="1"/>
</dbReference>
<reference evidence="8" key="2">
    <citation type="submission" date="2025-05" db="UniProtKB">
        <authorList>
            <consortium name="Ensembl"/>
        </authorList>
    </citation>
    <scope>IDENTIFICATION</scope>
</reference>
<evidence type="ECO:0000313" key="7">
    <source>
        <dbReference type="EMBL" id="JAR68366.1"/>
    </source>
</evidence>
<dbReference type="GeneTree" id="ENSGT00390000002837"/>
<evidence type="ECO:0000256" key="6">
    <source>
        <dbReference type="ARBA" id="ARBA00035289"/>
    </source>
</evidence>
<name>A0A146ZPV2_FUNHE</name>
<protein>
    <recommendedName>
        <fullName evidence="6">Large ribosomal subunit protein uL29m</fullName>
    </recommendedName>
</protein>
<dbReference type="GO" id="GO:0003735">
    <property type="term" value="F:structural constituent of ribosome"/>
    <property type="evidence" value="ECO:0007669"/>
    <property type="project" value="InterPro"/>
</dbReference>
<dbReference type="Ensembl" id="ENSFHET00000005535.1">
    <property type="protein sequence ID" value="ENSFHEP00000006406.1"/>
    <property type="gene ID" value="ENSFHEG00000007456.1"/>
</dbReference>
<evidence type="ECO:0000256" key="2">
    <source>
        <dbReference type="ARBA" id="ARBA00009254"/>
    </source>
</evidence>
<dbReference type="InterPro" id="IPR038340">
    <property type="entry name" value="MRP-L47_sf"/>
</dbReference>
<dbReference type="Proteomes" id="UP000265000">
    <property type="component" value="Unplaced"/>
</dbReference>
<keyword evidence="9" id="KW-1185">Reference proteome</keyword>
<dbReference type="OrthoDB" id="270763at2759"/>
<organism evidence="7">
    <name type="scientific">Fundulus heteroclitus</name>
    <name type="common">Killifish</name>
    <name type="synonym">Mummichog</name>
    <dbReference type="NCBI Taxonomy" id="8078"/>
    <lineage>
        <taxon>Eukaryota</taxon>
        <taxon>Metazoa</taxon>
        <taxon>Chordata</taxon>
        <taxon>Craniata</taxon>
        <taxon>Vertebrata</taxon>
        <taxon>Euteleostomi</taxon>
        <taxon>Actinopterygii</taxon>
        <taxon>Neopterygii</taxon>
        <taxon>Teleostei</taxon>
        <taxon>Neoteleostei</taxon>
        <taxon>Acanthomorphata</taxon>
        <taxon>Ovalentaria</taxon>
        <taxon>Atherinomorphae</taxon>
        <taxon>Cyprinodontiformes</taxon>
        <taxon>Fundulidae</taxon>
        <taxon>Fundulus</taxon>
    </lineage>
</organism>
<comment type="similarity">
    <text evidence="2">Belongs to the universal ribosomal protein uL29 family.</text>
</comment>
<keyword evidence="5" id="KW-0687">Ribonucleoprotein</keyword>
<dbReference type="EMBL" id="GCES01017957">
    <property type="protein sequence ID" value="JAR68366.1"/>
    <property type="molecule type" value="Transcribed_RNA"/>
</dbReference>
<dbReference type="Pfam" id="PF06984">
    <property type="entry name" value="MRP-L47"/>
    <property type="match status" value="1"/>
</dbReference>
<dbReference type="PANTHER" id="PTHR21183:SF18">
    <property type="entry name" value="LARGE RIBOSOMAL SUBUNIT PROTEIN UL29M"/>
    <property type="match status" value="1"/>
</dbReference>
<evidence type="ECO:0000256" key="4">
    <source>
        <dbReference type="ARBA" id="ARBA00023128"/>
    </source>
</evidence>
<dbReference type="GO" id="GO:0032543">
    <property type="term" value="P:mitochondrial translation"/>
    <property type="evidence" value="ECO:0007669"/>
    <property type="project" value="TreeGrafter"/>
</dbReference>
<dbReference type="CTD" id="57129"/>
<keyword evidence="4" id="KW-0496">Mitochondrion</keyword>
<dbReference type="GeneID" id="105936841"/>
<evidence type="ECO:0000256" key="5">
    <source>
        <dbReference type="ARBA" id="ARBA00023274"/>
    </source>
</evidence>
<dbReference type="STRING" id="8078.ENSFHEP00000006406"/>
<keyword evidence="3 7" id="KW-0689">Ribosomal protein</keyword>
<evidence type="ECO:0000313" key="9">
    <source>
        <dbReference type="Proteomes" id="UP000265000"/>
    </source>
</evidence>
<dbReference type="InterPro" id="IPR036049">
    <property type="entry name" value="Ribosomal_uL29_sf"/>
</dbReference>
<sequence length="267" mass="31583">MLGNSRLNMASSSSLGRVLTLCKQFQSVFRISPALSVQQCSVNLKICQNNLLSKKSSLIAPSRLAPISCLSQHRAVHTTISRRGLEEFFDHPENWGEPTVKSGAPWTAKQLRTKSNEDLHKLWYVLLKERNMLLTLEQEAKRQRVQMPSPERLRKVQRSMIRLETVVNERETALRLLQTGQEKGRPGAWRRNVFGYQYWYRFKEYAIPWYMNKRYKRKKFYTPHFVQPHIRLRIEKYLRERARKADLKKKSLAKLKERFPQMKLPSP</sequence>